<proteinExistence type="predicted"/>
<dbReference type="AlphaFoldDB" id="A0A3M6VCT4"/>
<gene>
    <name evidence="1" type="ORF">DD238_006392</name>
</gene>
<dbReference type="VEuPathDB" id="FungiDB:DD237_000939"/>
<reference evidence="1 2" key="1">
    <citation type="submission" date="2018-06" db="EMBL/GenBank/DDBJ databases">
        <title>Comparative genomics of downy mildews reveals potential adaptations to biotrophy.</title>
        <authorList>
            <person name="Fletcher K."/>
            <person name="Klosterman S.J."/>
            <person name="Derevnina L."/>
            <person name="Martin F."/>
            <person name="Koike S."/>
            <person name="Reyes Chin-Wo S."/>
            <person name="Mou B."/>
            <person name="Michelmore R."/>
        </authorList>
    </citation>
    <scope>NUCLEOTIDE SEQUENCE [LARGE SCALE GENOMIC DNA]</scope>
    <source>
        <strain evidence="1 2">R14</strain>
    </source>
</reference>
<dbReference type="EMBL" id="QLLG01000310">
    <property type="protein sequence ID" value="RMX64459.1"/>
    <property type="molecule type" value="Genomic_DNA"/>
</dbReference>
<evidence type="ECO:0000313" key="2">
    <source>
        <dbReference type="Proteomes" id="UP000282087"/>
    </source>
</evidence>
<sequence length="121" mass="13665">MNLVVSMEMPPVTDKSAWYFLTLSGQLVVSLTFLRLQQELAFSVTSMNIPPSCRCGCCNCCVDQDHYLLRGYRGVCDDYGRDISTSLGSYSFIRWEKIRFGELQTLTASKAVAMALKWELS</sequence>
<keyword evidence="2" id="KW-1185">Reference proteome</keyword>
<evidence type="ECO:0000313" key="1">
    <source>
        <dbReference type="EMBL" id="RMX64459.1"/>
    </source>
</evidence>
<dbReference type="STRING" id="542832.A0A3M6VCT4"/>
<dbReference type="Proteomes" id="UP000282087">
    <property type="component" value="Unassembled WGS sequence"/>
</dbReference>
<accession>A0A3M6VCT4</accession>
<organism evidence="1 2">
    <name type="scientific">Peronospora effusa</name>
    <dbReference type="NCBI Taxonomy" id="542832"/>
    <lineage>
        <taxon>Eukaryota</taxon>
        <taxon>Sar</taxon>
        <taxon>Stramenopiles</taxon>
        <taxon>Oomycota</taxon>
        <taxon>Peronosporomycetes</taxon>
        <taxon>Peronosporales</taxon>
        <taxon>Peronosporaceae</taxon>
        <taxon>Peronospora</taxon>
    </lineage>
</organism>
<comment type="caution">
    <text evidence="1">The sequence shown here is derived from an EMBL/GenBank/DDBJ whole genome shotgun (WGS) entry which is preliminary data.</text>
</comment>
<name>A0A3M6VCT4_9STRA</name>
<protein>
    <submittedName>
        <fullName evidence="1">Uncharacterized protein</fullName>
    </submittedName>
</protein>